<gene>
    <name evidence="1" type="ORF">ORM20_00188</name>
</gene>
<organism evidence="1">
    <name type="scientific">Ochrobactrum phage ORM_20</name>
    <dbReference type="NCBI Taxonomy" id="2985243"/>
    <lineage>
        <taxon>Viruses</taxon>
    </lineage>
</organism>
<proteinExistence type="predicted"/>
<evidence type="ECO:0000313" key="1">
    <source>
        <dbReference type="EMBL" id="CAI3971237.1"/>
    </source>
</evidence>
<name>A0A9N6WS62_9VIRU</name>
<sequence length="183" mass="21697">MAKTIDELDELIAVTIAEREKITRSYDNKIEQYNRMITKLIRDQLNEQPSWEFILDASRRNMDAYRYCQKFFPEGVMFSGVFPEVGQSRLMLHMKRDDKNNLMETFEFLSQVLPFYKGDHIAILRHDGGEDGNWVLRRIENEWCVIDLRADSRKRGDNKGVPEFRESLILCLAYISKIHWGQE</sequence>
<dbReference type="EMBL" id="OX359470">
    <property type="protein sequence ID" value="CAI3971237.1"/>
    <property type="molecule type" value="Genomic_DNA"/>
</dbReference>
<protein>
    <submittedName>
        <fullName evidence="1">Uncharacterized protein</fullName>
    </submittedName>
</protein>
<accession>A0A9N6WS62</accession>
<reference evidence="1" key="1">
    <citation type="submission" date="2022-10" db="EMBL/GenBank/DDBJ databases">
        <authorList>
            <person name="Meaden S."/>
        </authorList>
    </citation>
    <scope>NUCLEOTIDE SEQUENCE</scope>
</reference>